<evidence type="ECO:0008006" key="3">
    <source>
        <dbReference type="Google" id="ProtNLM"/>
    </source>
</evidence>
<accession>A0AAF0I5R5</accession>
<proteinExistence type="predicted"/>
<dbReference type="EMBL" id="CP119075">
    <property type="protein sequence ID" value="WED67170.1"/>
    <property type="molecule type" value="Genomic_DNA"/>
</dbReference>
<gene>
    <name evidence="1" type="ORF">PXH66_09930</name>
</gene>
<evidence type="ECO:0000313" key="1">
    <source>
        <dbReference type="EMBL" id="WED67170.1"/>
    </source>
</evidence>
<dbReference type="Gene3D" id="1.25.40.10">
    <property type="entry name" value="Tetratricopeptide repeat domain"/>
    <property type="match status" value="1"/>
</dbReference>
<sequence>MPEVALSALDPGLQKLATQVRTSLEQGNHDFVIAASRQILAAHPGCLVVRRWERQARIQKSPRGRSFLGRAKGGLKLARGLWGQKKTSPDAAASLTTADAILALDPWSAGGLKQLAAAAAELDLPATEIFAFQCWCEAEPDNREAGLALTAACLRVGDLTAAMAAVEVLRLKHPHDGDVQEALRNVAVAQTVQTGRWDEGGASFRDQRRE</sequence>
<reference evidence="1" key="1">
    <citation type="submission" date="2023-03" db="EMBL/GenBank/DDBJ databases">
        <title>Lomoglobus Profundus gen. nov., sp. nov., a novel member of the phylum Verrucomicrobia, isolated from deep-marine sediment of South China Sea.</title>
        <authorList>
            <person name="Ahmad T."/>
            <person name="Ishaq S.E."/>
            <person name="Wang F."/>
        </authorList>
    </citation>
    <scope>NUCLEOTIDE SEQUENCE</scope>
    <source>
        <strain evidence="1">LMO-M01</strain>
    </source>
</reference>
<dbReference type="SUPFAM" id="SSF48452">
    <property type="entry name" value="TPR-like"/>
    <property type="match status" value="1"/>
</dbReference>
<evidence type="ECO:0000313" key="2">
    <source>
        <dbReference type="Proteomes" id="UP001218638"/>
    </source>
</evidence>
<dbReference type="KEGG" id="slom:PXH66_09930"/>
<dbReference type="InterPro" id="IPR011990">
    <property type="entry name" value="TPR-like_helical_dom_sf"/>
</dbReference>
<dbReference type="RefSeq" id="WP_330931433.1">
    <property type="nucleotide sequence ID" value="NZ_CP119075.1"/>
</dbReference>
<dbReference type="Proteomes" id="UP001218638">
    <property type="component" value="Chromosome"/>
</dbReference>
<protein>
    <recommendedName>
        <fullName evidence="3">Tetratricopeptide repeat protein</fullName>
    </recommendedName>
</protein>
<dbReference type="AlphaFoldDB" id="A0AAF0I5R5"/>
<organism evidence="1 2">
    <name type="scientific">Synoicihabitans lomoniglobus</name>
    <dbReference type="NCBI Taxonomy" id="2909285"/>
    <lineage>
        <taxon>Bacteria</taxon>
        <taxon>Pseudomonadati</taxon>
        <taxon>Verrucomicrobiota</taxon>
        <taxon>Opitutia</taxon>
        <taxon>Opitutales</taxon>
        <taxon>Opitutaceae</taxon>
        <taxon>Synoicihabitans</taxon>
    </lineage>
</organism>
<name>A0AAF0I5R5_9BACT</name>
<keyword evidence="2" id="KW-1185">Reference proteome</keyword>